<evidence type="ECO:0000313" key="2">
    <source>
        <dbReference type="Proteomes" id="UP001552299"/>
    </source>
</evidence>
<accession>A0ABD0UY19</accession>
<dbReference type="AlphaFoldDB" id="A0ABD0UY19"/>
<comment type="caution">
    <text evidence="1">The sequence shown here is derived from an EMBL/GenBank/DDBJ whole genome shotgun (WGS) entry which is preliminary data.</text>
</comment>
<gene>
    <name evidence="1" type="ORF">M5K25_015763</name>
</gene>
<dbReference type="EMBL" id="JANQDX010000012">
    <property type="protein sequence ID" value="KAL0915351.1"/>
    <property type="molecule type" value="Genomic_DNA"/>
</dbReference>
<sequence>MEVFPASSSKVFFLSRTLGLPISAVPSTPSHYSSLVSAHSRGKPTPNCTKFFKPSTAFPFILFPLPSTACTSIRSRGLLPSGGRDLEGGRRVETSLEAAAAASKFRQREEASGVIVRPVDYSFVYIHFGYKGI</sequence>
<dbReference type="Proteomes" id="UP001552299">
    <property type="component" value="Unassembled WGS sequence"/>
</dbReference>
<protein>
    <submittedName>
        <fullName evidence="1">Uncharacterized protein</fullName>
    </submittedName>
</protein>
<name>A0ABD0UY19_DENTH</name>
<organism evidence="1 2">
    <name type="scientific">Dendrobium thyrsiflorum</name>
    <name type="common">Pinecone-like raceme dendrobium</name>
    <name type="synonym">Orchid</name>
    <dbReference type="NCBI Taxonomy" id="117978"/>
    <lineage>
        <taxon>Eukaryota</taxon>
        <taxon>Viridiplantae</taxon>
        <taxon>Streptophyta</taxon>
        <taxon>Embryophyta</taxon>
        <taxon>Tracheophyta</taxon>
        <taxon>Spermatophyta</taxon>
        <taxon>Magnoliopsida</taxon>
        <taxon>Liliopsida</taxon>
        <taxon>Asparagales</taxon>
        <taxon>Orchidaceae</taxon>
        <taxon>Epidendroideae</taxon>
        <taxon>Malaxideae</taxon>
        <taxon>Dendrobiinae</taxon>
        <taxon>Dendrobium</taxon>
    </lineage>
</organism>
<keyword evidence="2" id="KW-1185">Reference proteome</keyword>
<reference evidence="1 2" key="1">
    <citation type="journal article" date="2024" name="Plant Biotechnol. J.">
        <title>Dendrobium thyrsiflorum genome and its molecular insights into genes involved in important horticultural traits.</title>
        <authorList>
            <person name="Chen B."/>
            <person name="Wang J.Y."/>
            <person name="Zheng P.J."/>
            <person name="Li K.L."/>
            <person name="Liang Y.M."/>
            <person name="Chen X.F."/>
            <person name="Zhang C."/>
            <person name="Zhao X."/>
            <person name="He X."/>
            <person name="Zhang G.Q."/>
            <person name="Liu Z.J."/>
            <person name="Xu Q."/>
        </authorList>
    </citation>
    <scope>NUCLEOTIDE SEQUENCE [LARGE SCALE GENOMIC DNA]</scope>
    <source>
        <strain evidence="1">GZMU011</strain>
    </source>
</reference>
<evidence type="ECO:0000313" key="1">
    <source>
        <dbReference type="EMBL" id="KAL0915351.1"/>
    </source>
</evidence>
<proteinExistence type="predicted"/>